<proteinExistence type="predicted"/>
<protein>
    <submittedName>
        <fullName evidence="1">Uncharacterized protein</fullName>
    </submittedName>
</protein>
<evidence type="ECO:0000313" key="1">
    <source>
        <dbReference type="EMBL" id="PWE15566.1"/>
    </source>
</evidence>
<sequence length="60" mass="6448">MGLTNSAVVKTFRALFVGVIDPSDGFEVGMPLGVRLREWKGLAHDAHGASIELGHTMLLK</sequence>
<accession>A0A2U2BNL0</accession>
<organism evidence="1 2">
    <name type="scientific">Alcaligenes faecalis</name>
    <dbReference type="NCBI Taxonomy" id="511"/>
    <lineage>
        <taxon>Bacteria</taxon>
        <taxon>Pseudomonadati</taxon>
        <taxon>Pseudomonadota</taxon>
        <taxon>Betaproteobacteria</taxon>
        <taxon>Burkholderiales</taxon>
        <taxon>Alcaligenaceae</taxon>
        <taxon>Alcaligenes</taxon>
    </lineage>
</organism>
<name>A0A2U2BNL0_ALCFA</name>
<gene>
    <name evidence="1" type="ORF">DF183_02200</name>
</gene>
<dbReference type="AlphaFoldDB" id="A0A2U2BNL0"/>
<dbReference type="EMBL" id="QEXO01000001">
    <property type="protein sequence ID" value="PWE15566.1"/>
    <property type="molecule type" value="Genomic_DNA"/>
</dbReference>
<dbReference type="Proteomes" id="UP000245216">
    <property type="component" value="Unassembled WGS sequence"/>
</dbReference>
<evidence type="ECO:0000313" key="2">
    <source>
        <dbReference type="Proteomes" id="UP000245216"/>
    </source>
</evidence>
<reference evidence="1 2" key="1">
    <citation type="submission" date="2018-05" db="EMBL/GenBank/DDBJ databases">
        <title>Genome Sequence of an Efficient Indole-Degrading Bacterium, Alcaligenes sp.YBY.</title>
        <authorList>
            <person name="Yang B."/>
        </authorList>
    </citation>
    <scope>NUCLEOTIDE SEQUENCE [LARGE SCALE GENOMIC DNA]</scope>
    <source>
        <strain evidence="1 2">YBY</strain>
    </source>
</reference>
<reference evidence="1 2" key="2">
    <citation type="submission" date="2018-05" db="EMBL/GenBank/DDBJ databases">
        <authorList>
            <person name="Lanie J.A."/>
            <person name="Ng W.-L."/>
            <person name="Kazmierczak K.M."/>
            <person name="Andrzejewski T.M."/>
            <person name="Davidsen T.M."/>
            <person name="Wayne K.J."/>
            <person name="Tettelin H."/>
            <person name="Glass J.I."/>
            <person name="Rusch D."/>
            <person name="Podicherti R."/>
            <person name="Tsui H.-C.T."/>
            <person name="Winkler M.E."/>
        </authorList>
    </citation>
    <scope>NUCLEOTIDE SEQUENCE [LARGE SCALE GENOMIC DNA]</scope>
    <source>
        <strain evidence="1 2">YBY</strain>
    </source>
</reference>
<comment type="caution">
    <text evidence="1">The sequence shown here is derived from an EMBL/GenBank/DDBJ whole genome shotgun (WGS) entry which is preliminary data.</text>
</comment>